<keyword evidence="11" id="KW-0539">Nucleus</keyword>
<dbReference type="SMART" id="SM00382">
    <property type="entry name" value="AAA"/>
    <property type="match status" value="1"/>
</dbReference>
<evidence type="ECO:0000256" key="8">
    <source>
        <dbReference type="ARBA" id="ARBA00022840"/>
    </source>
</evidence>
<keyword evidence="5" id="KW-0227">DNA damage</keyword>
<dbReference type="Pfam" id="PF17207">
    <property type="entry name" value="MCM_OB"/>
    <property type="match status" value="1"/>
</dbReference>
<keyword evidence="9 14" id="KW-0238">DNA-binding</keyword>
<reference evidence="18" key="1">
    <citation type="submission" date="2011-02" db="EMBL/GenBank/DDBJ databases">
        <title>The Genome Sequence of Capsaspora owczarzaki ATCC 30864.</title>
        <authorList>
            <person name="Russ C."/>
            <person name="Cuomo C."/>
            <person name="Burger G."/>
            <person name="Gray M.W."/>
            <person name="Holland P.W.H."/>
            <person name="King N."/>
            <person name="Lang F.B.F."/>
            <person name="Roger A.J."/>
            <person name="Ruiz-Trillo I."/>
            <person name="Young S.K."/>
            <person name="Zeng Q."/>
            <person name="Gargeya S."/>
            <person name="Alvarado L."/>
            <person name="Berlin A."/>
            <person name="Chapman S.B."/>
            <person name="Chen Z."/>
            <person name="Freedman E."/>
            <person name="Gellesch M."/>
            <person name="Goldberg J."/>
            <person name="Griggs A."/>
            <person name="Gujja S."/>
            <person name="Heilman E."/>
            <person name="Heiman D."/>
            <person name="Howarth C."/>
            <person name="Mehta T."/>
            <person name="Neiman D."/>
            <person name="Pearson M."/>
            <person name="Roberts A."/>
            <person name="Saif S."/>
            <person name="Shea T."/>
            <person name="Shenoy N."/>
            <person name="Sisk P."/>
            <person name="Stolte C."/>
            <person name="Sykes S."/>
            <person name="White J."/>
            <person name="Yandava C."/>
            <person name="Haas B."/>
            <person name="Nusbaum C."/>
            <person name="Birren B."/>
        </authorList>
    </citation>
    <scope>NUCLEOTIDE SEQUENCE</scope>
    <source>
        <strain evidence="18">ATCC 30864</strain>
    </source>
</reference>
<dbReference type="eggNOG" id="KOG0477">
    <property type="taxonomic scope" value="Eukaryota"/>
</dbReference>
<comment type="subcellular location">
    <subcellularLocation>
        <location evidence="1">Nucleus</location>
    </subcellularLocation>
</comment>
<evidence type="ECO:0000256" key="13">
    <source>
        <dbReference type="ARBA" id="ARBA00047995"/>
    </source>
</evidence>
<dbReference type="Gene3D" id="2.20.28.10">
    <property type="match status" value="1"/>
</dbReference>
<evidence type="ECO:0000256" key="1">
    <source>
        <dbReference type="ARBA" id="ARBA00004123"/>
    </source>
</evidence>
<dbReference type="InterPro" id="IPR012340">
    <property type="entry name" value="NA-bd_OB-fold"/>
</dbReference>
<feature type="compositionally biased region" description="Acidic residues" evidence="15">
    <location>
        <begin position="837"/>
        <end position="847"/>
    </location>
</feature>
<dbReference type="EC" id="3.6.4.12" evidence="3"/>
<evidence type="ECO:0000256" key="4">
    <source>
        <dbReference type="ARBA" id="ARBA00022741"/>
    </source>
</evidence>
<dbReference type="InParanoid" id="A0A0D2ULY3"/>
<dbReference type="RefSeq" id="XP_004345206.1">
    <property type="nucleotide sequence ID" value="XM_004345156.2"/>
</dbReference>
<dbReference type="GO" id="GO:0005634">
    <property type="term" value="C:nucleus"/>
    <property type="evidence" value="ECO:0007669"/>
    <property type="project" value="UniProtKB-SubCell"/>
</dbReference>
<evidence type="ECO:0000256" key="3">
    <source>
        <dbReference type="ARBA" id="ARBA00012551"/>
    </source>
</evidence>
<dbReference type="InterPro" id="IPR058768">
    <property type="entry name" value="MCM9_N"/>
</dbReference>
<feature type="region of interest" description="Disordered" evidence="15">
    <location>
        <begin position="821"/>
        <end position="877"/>
    </location>
</feature>
<dbReference type="Pfam" id="PF26066">
    <property type="entry name" value="MCM9_N"/>
    <property type="match status" value="1"/>
</dbReference>
<dbReference type="EMBL" id="KE346370">
    <property type="protein sequence ID" value="KJE96086.1"/>
    <property type="molecule type" value="Genomic_DNA"/>
</dbReference>
<dbReference type="SUPFAM" id="SSF50249">
    <property type="entry name" value="Nucleic acid-binding proteins"/>
    <property type="match status" value="1"/>
</dbReference>
<dbReference type="InterPro" id="IPR041562">
    <property type="entry name" value="MCM_lid"/>
</dbReference>
<dbReference type="GO" id="GO:0016787">
    <property type="term" value="F:hydrolase activity"/>
    <property type="evidence" value="ECO:0007669"/>
    <property type="project" value="UniProtKB-KW"/>
</dbReference>
<evidence type="ECO:0000256" key="12">
    <source>
        <dbReference type="ARBA" id="ARBA00042301"/>
    </source>
</evidence>
<keyword evidence="6" id="KW-0378">Hydrolase</keyword>
<feature type="compositionally biased region" description="Basic and acidic residues" evidence="15">
    <location>
        <begin position="1001"/>
        <end position="1020"/>
    </location>
</feature>
<dbReference type="InterPro" id="IPR001208">
    <property type="entry name" value="MCM_dom"/>
</dbReference>
<name>A0A0D2ULY3_CAPO3</name>
<keyword evidence="18" id="KW-1185">Reference proteome</keyword>
<evidence type="ECO:0000313" key="17">
    <source>
        <dbReference type="EMBL" id="KJE96086.1"/>
    </source>
</evidence>
<dbReference type="GO" id="GO:0005524">
    <property type="term" value="F:ATP binding"/>
    <property type="evidence" value="ECO:0007669"/>
    <property type="project" value="UniProtKB-KW"/>
</dbReference>
<evidence type="ECO:0000256" key="6">
    <source>
        <dbReference type="ARBA" id="ARBA00022801"/>
    </source>
</evidence>
<keyword evidence="4 14" id="KW-0547">Nucleotide-binding</keyword>
<dbReference type="GO" id="GO:0000724">
    <property type="term" value="P:double-strand break repair via homologous recombination"/>
    <property type="evidence" value="ECO:0007669"/>
    <property type="project" value="TreeGrafter"/>
</dbReference>
<feature type="compositionally biased region" description="Acidic residues" evidence="15">
    <location>
        <begin position="987"/>
        <end position="1000"/>
    </location>
</feature>
<dbReference type="InterPro" id="IPR027417">
    <property type="entry name" value="P-loop_NTPase"/>
</dbReference>
<dbReference type="OrthoDB" id="271325at2759"/>
<feature type="compositionally biased region" description="Polar residues" evidence="15">
    <location>
        <begin position="821"/>
        <end position="836"/>
    </location>
</feature>
<feature type="region of interest" description="Disordered" evidence="15">
    <location>
        <begin position="943"/>
        <end position="1080"/>
    </location>
</feature>
<dbReference type="STRING" id="595528.A0A0D2ULY3"/>
<sequence length="1249" mass="133847">MPMHCPYNIGDYTDSQFLEAFVQFCATYHAADVESILLAPNADQHYSVSINVLDIIDSNHQTGTLLLAFPLTLLPIFDNAIRQCEALMLERSEGCSEMIYKNNVHARLSNLPICAEVTRAQLPRSTDIGQFLSISGTVTRTGGVRMLEFEREFSCEKCKGTFRVQAEFEQFHSIPRPSRCPHLDEKGMPCKSTKFREAETALTMNSSQFCRDHQEIKIQEQVQRLAIGTIPRSMTCILENDLVDACKAGDDVTITGIVLTRWRPVSGASSSVATAAAAIATGTESAAVLAGTTGAHITVPQAGASSNAASLMTASATTAAGAAANDNRCDLEMVLYANHIRVNNEQRSRVVVTDELRASFVDYWSAYADKPLAGRNRLLRAFCPQVFGMYLVKLAVSMVLIGGVQHTDKSGLKIRGESHMLLVGDPGTGKSQFLKYAAKVIPRSVVTTGIGTTSAGLTVTAVKDSGEWQLEAGALVLADGGLCCIDEFASIREHDRATIHEAMEQQTISVAKAGLVCKLNTRTTILAATNPKGKYDEREDVFVNIAIASPLLSRFDVILVLIDKVNEEWDRVLSTFILEQRQKGLAGSLNEAAAAMMNNDRPASESQHDHADMSQQPLSGNNQHRLDGARNNMNNPNNLHGGPAPFTWSLDRIQAYFSLVKTTKHPHLSEAAELVLSRYYQMQRAADNRNAARTTIRLLESLVRLAQAHARLMFRDETTLQDAIVAVVVIESSLQGAALLGMADALHEAFPDDPDENYLFQRTIVLQRLSLVGLESVETRGGPGDGAGAMAADAPSASQQRGTQALGLSSQFGHLLIPSRQASAAGTATRAQPPSSSDEDDNMDDVPDSQLSLIGRQQRRQARGGTQSAPSASSAGAAAAAAAAGKWSSFLREPVPSTTAHDQPGITGSALNVAFGADSARNRATLVQELIVDDEGNMVLADTTLPEQSHRSAIAKNDRNSSTHAHSSAVAAMPSKRRREPANSVGLEDDDHDDDDDDVDDRPGEQRHEAAAPSRRESASHKKRRKRQASSSMDEHDDDENDNSNNSPRRRSAGRRSKQRHGHRSSRRRTASGDDAAPEMRPATDLLAANSDSDADFGKMAGVGLPPDEMPGTQNSLVSMLSVGGTPSAAAPPPAALVPAALVPAKSVATPGSQTDSSPISSSVQAALARFRFVPRPAADAPLPPRPATISTAHSAPVAAAPAVAAPTIPTLQEFIAFKNAQPEPVAPAALQMMDTSDDTDALEVDLHM</sequence>
<dbReference type="PANTHER" id="PTHR11630">
    <property type="entry name" value="DNA REPLICATION LICENSING FACTOR MCM FAMILY MEMBER"/>
    <property type="match status" value="1"/>
</dbReference>
<dbReference type="InterPro" id="IPR033762">
    <property type="entry name" value="MCM_OB"/>
</dbReference>
<feature type="region of interest" description="Disordered" evidence="15">
    <location>
        <begin position="780"/>
        <end position="804"/>
    </location>
</feature>
<feature type="compositionally biased region" description="Basic residues" evidence="15">
    <location>
        <begin position="1048"/>
        <end position="1070"/>
    </location>
</feature>
<gene>
    <name evidence="17" type="ORF">CAOG_006457</name>
</gene>
<dbReference type="InterPro" id="IPR003593">
    <property type="entry name" value="AAA+_ATPase"/>
</dbReference>
<evidence type="ECO:0000256" key="2">
    <source>
        <dbReference type="ARBA" id="ARBA00008010"/>
    </source>
</evidence>
<dbReference type="Pfam" id="PF00493">
    <property type="entry name" value="MCM"/>
    <property type="match status" value="1"/>
</dbReference>
<comment type="catalytic activity">
    <reaction evidence="13">
        <text>ATP + H2O = ADP + phosphate + H(+)</text>
        <dbReference type="Rhea" id="RHEA:13065"/>
        <dbReference type="ChEBI" id="CHEBI:15377"/>
        <dbReference type="ChEBI" id="CHEBI:15378"/>
        <dbReference type="ChEBI" id="CHEBI:30616"/>
        <dbReference type="ChEBI" id="CHEBI:43474"/>
        <dbReference type="ChEBI" id="CHEBI:456216"/>
        <dbReference type="EC" id="3.6.4.12"/>
    </reaction>
</comment>
<feature type="compositionally biased region" description="Polar residues" evidence="15">
    <location>
        <begin position="613"/>
        <end position="623"/>
    </location>
</feature>
<comment type="similarity">
    <text evidence="2 14">Belongs to the MCM family.</text>
</comment>
<evidence type="ECO:0000256" key="15">
    <source>
        <dbReference type="SAM" id="MobiDB-lite"/>
    </source>
</evidence>
<proteinExistence type="inferred from homology"/>
<evidence type="ECO:0000256" key="10">
    <source>
        <dbReference type="ARBA" id="ARBA00023204"/>
    </source>
</evidence>
<keyword evidence="7" id="KW-0347">Helicase</keyword>
<evidence type="ECO:0000256" key="11">
    <source>
        <dbReference type="ARBA" id="ARBA00023242"/>
    </source>
</evidence>
<dbReference type="SUPFAM" id="SSF52540">
    <property type="entry name" value="P-loop containing nucleoside triphosphate hydrolases"/>
    <property type="match status" value="1"/>
</dbReference>
<organism evidence="17 18">
    <name type="scientific">Capsaspora owczarzaki (strain ATCC 30864)</name>
    <dbReference type="NCBI Taxonomy" id="595528"/>
    <lineage>
        <taxon>Eukaryota</taxon>
        <taxon>Filasterea</taxon>
        <taxon>Capsaspora</taxon>
    </lineage>
</organism>
<dbReference type="SMART" id="SM00350">
    <property type="entry name" value="MCM"/>
    <property type="match status" value="1"/>
</dbReference>
<evidence type="ECO:0000256" key="9">
    <source>
        <dbReference type="ARBA" id="ARBA00023125"/>
    </source>
</evidence>
<evidence type="ECO:0000256" key="5">
    <source>
        <dbReference type="ARBA" id="ARBA00022763"/>
    </source>
</evidence>
<feature type="compositionally biased region" description="Low complexity" evidence="15">
    <location>
        <begin position="863"/>
        <end position="877"/>
    </location>
</feature>
<accession>A0A0D2ULY3</accession>
<protein>
    <recommendedName>
        <fullName evidence="3">DNA helicase</fullName>
        <ecNumber evidence="3">3.6.4.12</ecNumber>
    </recommendedName>
    <alternativeName>
        <fullName evidence="12">Minichromosome maintenance 9</fullName>
    </alternativeName>
</protein>
<evidence type="ECO:0000259" key="16">
    <source>
        <dbReference type="PROSITE" id="PS50051"/>
    </source>
</evidence>
<dbReference type="Proteomes" id="UP000008743">
    <property type="component" value="Unassembled WGS sequence"/>
</dbReference>
<evidence type="ECO:0000256" key="7">
    <source>
        <dbReference type="ARBA" id="ARBA00022806"/>
    </source>
</evidence>
<dbReference type="PhylomeDB" id="A0A0D2ULY3"/>
<dbReference type="InterPro" id="IPR031327">
    <property type="entry name" value="MCM"/>
</dbReference>
<evidence type="ECO:0000313" key="18">
    <source>
        <dbReference type="Proteomes" id="UP000008743"/>
    </source>
</evidence>
<keyword evidence="10" id="KW-0234">DNA repair</keyword>
<feature type="compositionally biased region" description="Basic and acidic residues" evidence="15">
    <location>
        <begin position="602"/>
        <end position="612"/>
    </location>
</feature>
<dbReference type="GO" id="GO:0042555">
    <property type="term" value="C:MCM complex"/>
    <property type="evidence" value="ECO:0007669"/>
    <property type="project" value="TreeGrafter"/>
</dbReference>
<dbReference type="AlphaFoldDB" id="A0A0D2ULY3"/>
<evidence type="ECO:0000256" key="14">
    <source>
        <dbReference type="RuleBase" id="RU004070"/>
    </source>
</evidence>
<dbReference type="Gene3D" id="2.40.50.140">
    <property type="entry name" value="Nucleic acid-binding proteins"/>
    <property type="match status" value="1"/>
</dbReference>
<keyword evidence="8 14" id="KW-0067">ATP-binding</keyword>
<feature type="compositionally biased region" description="Low complexity" evidence="15">
    <location>
        <begin position="962"/>
        <end position="972"/>
    </location>
</feature>
<dbReference type="GO" id="GO:0003697">
    <property type="term" value="F:single-stranded DNA binding"/>
    <property type="evidence" value="ECO:0007669"/>
    <property type="project" value="TreeGrafter"/>
</dbReference>
<dbReference type="GO" id="GO:0017116">
    <property type="term" value="F:single-stranded DNA helicase activity"/>
    <property type="evidence" value="ECO:0007669"/>
    <property type="project" value="TreeGrafter"/>
</dbReference>
<dbReference type="PROSITE" id="PS50051">
    <property type="entry name" value="MCM_2"/>
    <property type="match status" value="1"/>
</dbReference>
<feature type="region of interest" description="Disordered" evidence="15">
    <location>
        <begin position="600"/>
        <end position="640"/>
    </location>
</feature>
<dbReference type="Pfam" id="PF17855">
    <property type="entry name" value="MCM_lid"/>
    <property type="match status" value="1"/>
</dbReference>
<dbReference type="PRINTS" id="PR01657">
    <property type="entry name" value="MCMFAMILY"/>
</dbReference>
<feature type="domain" description="MCM C-terminal AAA(+) ATPase" evidence="16">
    <location>
        <begin position="374"/>
        <end position="577"/>
    </location>
</feature>
<dbReference type="Gene3D" id="3.40.50.300">
    <property type="entry name" value="P-loop containing nucleotide triphosphate hydrolases"/>
    <property type="match status" value="1"/>
</dbReference>
<feature type="compositionally biased region" description="Low complexity" evidence="15">
    <location>
        <begin position="788"/>
        <end position="798"/>
    </location>
</feature>
<dbReference type="PANTHER" id="PTHR11630:SF48">
    <property type="entry name" value="DNA HELICASE MCM9"/>
    <property type="match status" value="1"/>
</dbReference>